<dbReference type="Gene3D" id="3.40.50.10420">
    <property type="entry name" value="NagB/RpiA/CoA transferase-like"/>
    <property type="match status" value="2"/>
</dbReference>
<evidence type="ECO:0000256" key="5">
    <source>
        <dbReference type="RuleBase" id="RU361279"/>
    </source>
</evidence>
<dbReference type="PANTHER" id="PTHR23407:SF1">
    <property type="entry name" value="5-FORMYLTETRAHYDROFOLATE CYCLO-LIGASE"/>
    <property type="match status" value="1"/>
</dbReference>
<dbReference type="PIRSF" id="PIRSF006806">
    <property type="entry name" value="FTHF_cligase"/>
    <property type="match status" value="1"/>
</dbReference>
<organism evidence="6 7">
    <name type="scientific">Allobranchiibius huperziae</name>
    <dbReference type="NCBI Taxonomy" id="1874116"/>
    <lineage>
        <taxon>Bacteria</taxon>
        <taxon>Bacillati</taxon>
        <taxon>Actinomycetota</taxon>
        <taxon>Actinomycetes</taxon>
        <taxon>Micrococcales</taxon>
        <taxon>Dermacoccaceae</taxon>
        <taxon>Allobranchiibius</taxon>
    </lineage>
</organism>
<name>A0A853DCE6_9MICO</name>
<accession>A0A853DCE6</accession>
<feature type="binding site" evidence="4">
    <location>
        <position position="60"/>
    </location>
    <ligand>
        <name>substrate</name>
    </ligand>
</feature>
<dbReference type="RefSeq" id="WP_179479063.1">
    <property type="nucleotide sequence ID" value="NZ_JACCFW010000001.1"/>
</dbReference>
<dbReference type="GO" id="GO:0035999">
    <property type="term" value="P:tetrahydrofolate interconversion"/>
    <property type="evidence" value="ECO:0007669"/>
    <property type="project" value="TreeGrafter"/>
</dbReference>
<proteinExistence type="inferred from homology"/>
<evidence type="ECO:0000313" key="7">
    <source>
        <dbReference type="Proteomes" id="UP000571817"/>
    </source>
</evidence>
<dbReference type="EC" id="6.3.3.2" evidence="5"/>
<dbReference type="EMBL" id="JACCFW010000001">
    <property type="protein sequence ID" value="NYJ73663.1"/>
    <property type="molecule type" value="Genomic_DNA"/>
</dbReference>
<dbReference type="GO" id="GO:0009396">
    <property type="term" value="P:folic acid-containing compound biosynthetic process"/>
    <property type="evidence" value="ECO:0007669"/>
    <property type="project" value="TreeGrafter"/>
</dbReference>
<dbReference type="PANTHER" id="PTHR23407">
    <property type="entry name" value="ATPASE INHIBITOR/5-FORMYLTETRAHYDROFOLATE CYCLO-LIGASE"/>
    <property type="match status" value="1"/>
</dbReference>
<keyword evidence="5" id="KW-0460">Magnesium</keyword>
<keyword evidence="5" id="KW-0479">Metal-binding</keyword>
<comment type="similarity">
    <text evidence="1 5">Belongs to the 5-formyltetrahydrofolate cyclo-ligase family.</text>
</comment>
<gene>
    <name evidence="6" type="ORF">HNR15_000626</name>
</gene>
<keyword evidence="7" id="KW-1185">Reference proteome</keyword>
<dbReference type="AlphaFoldDB" id="A0A853DCE6"/>
<protein>
    <recommendedName>
        <fullName evidence="5">5-formyltetrahydrofolate cyclo-ligase</fullName>
        <ecNumber evidence="5">6.3.3.2</ecNumber>
    </recommendedName>
</protein>
<dbReference type="GO" id="GO:0046872">
    <property type="term" value="F:metal ion binding"/>
    <property type="evidence" value="ECO:0007669"/>
    <property type="project" value="UniProtKB-KW"/>
</dbReference>
<comment type="catalytic activity">
    <reaction evidence="5">
        <text>(6S)-5-formyl-5,6,7,8-tetrahydrofolate + ATP = (6R)-5,10-methenyltetrahydrofolate + ADP + phosphate</text>
        <dbReference type="Rhea" id="RHEA:10488"/>
        <dbReference type="ChEBI" id="CHEBI:30616"/>
        <dbReference type="ChEBI" id="CHEBI:43474"/>
        <dbReference type="ChEBI" id="CHEBI:57455"/>
        <dbReference type="ChEBI" id="CHEBI:57457"/>
        <dbReference type="ChEBI" id="CHEBI:456216"/>
        <dbReference type="EC" id="6.3.3.2"/>
    </reaction>
</comment>
<feature type="binding site" evidence="4">
    <location>
        <begin position="9"/>
        <end position="13"/>
    </location>
    <ligand>
        <name>ATP</name>
        <dbReference type="ChEBI" id="CHEBI:30616"/>
    </ligand>
</feature>
<feature type="binding site" evidence="4">
    <location>
        <begin position="120"/>
        <end position="128"/>
    </location>
    <ligand>
        <name>ATP</name>
        <dbReference type="ChEBI" id="CHEBI:30616"/>
    </ligand>
</feature>
<dbReference type="Proteomes" id="UP000571817">
    <property type="component" value="Unassembled WGS sequence"/>
</dbReference>
<dbReference type="InterPro" id="IPR024185">
    <property type="entry name" value="FTHF_cligase-like_sf"/>
</dbReference>
<dbReference type="Pfam" id="PF01812">
    <property type="entry name" value="5-FTHF_cyc-lig"/>
    <property type="match status" value="1"/>
</dbReference>
<keyword evidence="6" id="KW-0436">Ligase</keyword>
<dbReference type="SUPFAM" id="SSF100950">
    <property type="entry name" value="NagB/RpiA/CoA transferase-like"/>
    <property type="match status" value="1"/>
</dbReference>
<dbReference type="NCBIfam" id="TIGR02727">
    <property type="entry name" value="MTHFS_bact"/>
    <property type="match status" value="1"/>
</dbReference>
<evidence type="ECO:0000256" key="2">
    <source>
        <dbReference type="ARBA" id="ARBA00022741"/>
    </source>
</evidence>
<dbReference type="GO" id="GO:0030272">
    <property type="term" value="F:5-formyltetrahydrofolate cyclo-ligase activity"/>
    <property type="evidence" value="ECO:0007669"/>
    <property type="project" value="UniProtKB-EC"/>
</dbReference>
<evidence type="ECO:0000256" key="1">
    <source>
        <dbReference type="ARBA" id="ARBA00010638"/>
    </source>
</evidence>
<dbReference type="InterPro" id="IPR037171">
    <property type="entry name" value="NagB/RpiA_transferase-like"/>
</dbReference>
<evidence type="ECO:0000256" key="4">
    <source>
        <dbReference type="PIRSR" id="PIRSR006806-1"/>
    </source>
</evidence>
<sequence length="178" mass="19419">MWRELPQDKRAARALIRAGRRARPAQERSEDDAALAGHLRDLLGDRLPGLAATYSALPTEPPTRAMRTLLEQAGWRVMVPILLPDNDLGWEDGNAHDPSYVAEATLLIVPALAVDRRGMRLGQGGGSYDRSLHRRSPGSLALAVVYDDELADVVPSEPHDLAVDAVLTPRAGVRHLTE</sequence>
<dbReference type="GO" id="GO:0005524">
    <property type="term" value="F:ATP binding"/>
    <property type="evidence" value="ECO:0007669"/>
    <property type="project" value="UniProtKB-KW"/>
</dbReference>
<evidence type="ECO:0000313" key="6">
    <source>
        <dbReference type="EMBL" id="NYJ73663.1"/>
    </source>
</evidence>
<comment type="caution">
    <text evidence="6">The sequence shown here is derived from an EMBL/GenBank/DDBJ whole genome shotgun (WGS) entry which is preliminary data.</text>
</comment>
<keyword evidence="2 4" id="KW-0547">Nucleotide-binding</keyword>
<reference evidence="6 7" key="1">
    <citation type="submission" date="2020-07" db="EMBL/GenBank/DDBJ databases">
        <title>Sequencing the genomes of 1000 actinobacteria strains.</title>
        <authorList>
            <person name="Klenk H.-P."/>
        </authorList>
    </citation>
    <scope>NUCLEOTIDE SEQUENCE [LARGE SCALE GENOMIC DNA]</scope>
    <source>
        <strain evidence="6 7">DSM 29531</strain>
    </source>
</reference>
<evidence type="ECO:0000256" key="3">
    <source>
        <dbReference type="ARBA" id="ARBA00022840"/>
    </source>
</evidence>
<keyword evidence="3 4" id="KW-0067">ATP-binding</keyword>
<dbReference type="InterPro" id="IPR002698">
    <property type="entry name" value="FTHF_cligase"/>
</dbReference>
<comment type="cofactor">
    <cofactor evidence="5">
        <name>Mg(2+)</name>
        <dbReference type="ChEBI" id="CHEBI:18420"/>
    </cofactor>
</comment>